<evidence type="ECO:0000313" key="1">
    <source>
        <dbReference type="EMBL" id="QAX93451.1"/>
    </source>
</evidence>
<accession>A0A411AZD9</accession>
<reference evidence="1 2" key="1">
    <citation type="submission" date="2019-01" db="EMBL/GenBank/DDBJ databases">
        <authorList>
            <person name="Divens A.M."/>
            <person name="Fryberger R.B."/>
            <person name="Lauer M.J."/>
            <person name="Garlena R.A."/>
            <person name="Russell D.A."/>
            <person name="Pope W.H."/>
            <person name="Jacobs-Sera D."/>
            <person name="Hatfull G.F."/>
        </authorList>
    </citation>
    <scope>NUCLEOTIDE SEQUENCE [LARGE SCALE GENOMIC DNA]</scope>
</reference>
<name>A0A411AZD9_9CAUD</name>
<evidence type="ECO:0000313" key="2">
    <source>
        <dbReference type="Proteomes" id="UP000290205"/>
    </source>
</evidence>
<protein>
    <submittedName>
        <fullName evidence="1">Uncharacterized protein</fullName>
    </submittedName>
</protein>
<organism evidence="1 2">
    <name type="scientific">Mycobacterium phage Stubby</name>
    <dbReference type="NCBI Taxonomy" id="2510577"/>
    <lineage>
        <taxon>Viruses</taxon>
        <taxon>Duplodnaviria</taxon>
        <taxon>Heunggongvirae</taxon>
        <taxon>Uroviricota</taxon>
        <taxon>Caudoviricetes</taxon>
        <taxon>Ceeclamvirinae</taxon>
        <taxon>Bixzunavirus</taxon>
        <taxon>Bixzunavirus alice</taxon>
    </lineage>
</organism>
<dbReference type="EMBL" id="MK450423">
    <property type="protein sequence ID" value="QAX93451.1"/>
    <property type="molecule type" value="Genomic_DNA"/>
</dbReference>
<dbReference type="Proteomes" id="UP000290205">
    <property type="component" value="Segment"/>
</dbReference>
<gene>
    <name evidence="1" type="primary">148</name>
    <name evidence="1" type="ORF">SEA_STUBBY_148</name>
</gene>
<proteinExistence type="predicted"/>
<sequence>MKRLSADDCDVVVCINLNTKTLKEFHIKELEGRNSVRVK</sequence>